<gene>
    <name evidence="3" type="ORF">G6047_01575</name>
</gene>
<keyword evidence="4" id="KW-1185">Reference proteome</keyword>
<name>A0A972FXK8_9FLAO</name>
<evidence type="ECO:0000256" key="1">
    <source>
        <dbReference type="SAM" id="MobiDB-lite"/>
    </source>
</evidence>
<dbReference type="EMBL" id="JAAMPU010000095">
    <property type="protein sequence ID" value="NMH26706.1"/>
    <property type="molecule type" value="Genomic_DNA"/>
</dbReference>
<comment type="caution">
    <text evidence="3">The sequence shown here is derived from an EMBL/GenBank/DDBJ whole genome shotgun (WGS) entry which is preliminary data.</text>
</comment>
<reference evidence="3" key="1">
    <citation type="submission" date="2020-02" db="EMBL/GenBank/DDBJ databases">
        <title>Flavobacterium sp. genome.</title>
        <authorList>
            <person name="Jung H.S."/>
            <person name="Baek J.H."/>
            <person name="Jeon C.O."/>
        </authorList>
    </citation>
    <scope>NUCLEOTIDE SEQUENCE</scope>
    <source>
        <strain evidence="3">SE-s28</strain>
    </source>
</reference>
<feature type="compositionally biased region" description="Basic and acidic residues" evidence="1">
    <location>
        <begin position="34"/>
        <end position="43"/>
    </location>
</feature>
<dbReference type="AlphaFoldDB" id="A0A972FXK8"/>
<feature type="chain" id="PRO_5036940625" evidence="2">
    <location>
        <begin position="19"/>
        <end position="663"/>
    </location>
</feature>
<dbReference type="RefSeq" id="WP_169525715.1">
    <property type="nucleotide sequence ID" value="NZ_JAAMPU010000095.1"/>
</dbReference>
<feature type="signal peptide" evidence="2">
    <location>
        <begin position="1"/>
        <end position="18"/>
    </location>
</feature>
<protein>
    <submittedName>
        <fullName evidence="3">Porin</fullName>
    </submittedName>
</protein>
<dbReference type="Proteomes" id="UP000712080">
    <property type="component" value="Unassembled WGS sequence"/>
</dbReference>
<evidence type="ECO:0000313" key="4">
    <source>
        <dbReference type="Proteomes" id="UP000712080"/>
    </source>
</evidence>
<keyword evidence="2" id="KW-0732">Signal</keyword>
<proteinExistence type="predicted"/>
<accession>A0A972FXK8</accession>
<evidence type="ECO:0000256" key="2">
    <source>
        <dbReference type="SAM" id="SignalP"/>
    </source>
</evidence>
<organism evidence="3 4">
    <name type="scientific">Flavobacterium silvaticum</name>
    <dbReference type="NCBI Taxonomy" id="1852020"/>
    <lineage>
        <taxon>Bacteria</taxon>
        <taxon>Pseudomonadati</taxon>
        <taxon>Bacteroidota</taxon>
        <taxon>Flavobacteriia</taxon>
        <taxon>Flavobacteriales</taxon>
        <taxon>Flavobacteriaceae</taxon>
        <taxon>Flavobacterium</taxon>
    </lineage>
</organism>
<dbReference type="Pfam" id="PF14121">
    <property type="entry name" value="Porin_10"/>
    <property type="match status" value="1"/>
</dbReference>
<sequence>MRLFFVTAFLFVFFSGNAQVQLRGARSGSGSDSDSEKKSDTIRKSLRGSSNKDKIAPIDQYRIINLERDTTYFDTSLTIKKEYAHNYLRKDTFGLLPFANEGQTYMTLDRSKPKRLFPQAGYSAKMFAFYQPEDVDYYSVATPVTELYFKTTMEQGQSVDAFLTVNVNPNFNFSLAYKGLRSIGKYINQLSSTGNFRFTTSYSTKSKRYILNSHYMSFDFLNGENGGLINIEDFESEDDRFKNRARLDVYMRDAKSFIKGKRVFFDHSFRVNANDVQNNLSVFHQFNYENQYYEYNQATLGTAVPVSEGSTTTTTIQRFGTSYKASGINDQAHYNKMYNKAGIEFENKTIGHFKAFIEDFRYNYYFGRILITEDNINDGTLSGDTQTLGGTYFYKKGNWNGEATLSNSVAGQSTSLFNAKASYQINEKNKLKLEYLRQSSIPDHIYNLQQSSYVNYNWSNDFRNEKRNAVSAEILTQWVNASAYISNTTDKLYFANTSDDDNYQLIKPFQYEKSIQYISVRANREFKFWKLALDNTLLFQQVQQDDPIMNVPKFVTRNTLYFQNHFFKKALLLQTGVTFNYFTKFYADDFNPVINEFFVQSKKEIGGYPMLDFFLDARIKTCRIYFKLEHFNSAWTGNDYLTAPNYPYRDFMIRFGLEWNFFK</sequence>
<feature type="region of interest" description="Disordered" evidence="1">
    <location>
        <begin position="23"/>
        <end position="48"/>
    </location>
</feature>
<evidence type="ECO:0000313" key="3">
    <source>
        <dbReference type="EMBL" id="NMH26706.1"/>
    </source>
</evidence>
<dbReference type="InterPro" id="IPR025631">
    <property type="entry name" value="Porin_10"/>
</dbReference>